<feature type="signal peptide" evidence="1">
    <location>
        <begin position="1"/>
        <end position="17"/>
    </location>
</feature>
<dbReference type="Pfam" id="PF01395">
    <property type="entry name" value="PBP_GOBP"/>
    <property type="match status" value="1"/>
</dbReference>
<keyword evidence="1" id="KW-0732">Signal</keyword>
<dbReference type="InterPro" id="IPR006170">
    <property type="entry name" value="PBP/GOBP"/>
</dbReference>
<comment type="caution">
    <text evidence="2">The sequence shown here is derived from an EMBL/GenBank/DDBJ whole genome shotgun (WGS) entry which is preliminary data.</text>
</comment>
<dbReference type="SMART" id="SM00708">
    <property type="entry name" value="PhBP"/>
    <property type="match status" value="1"/>
</dbReference>
<sequence length="241" mass="26093">MLLQLAVTTLLALGAAPCVLQRACPSRAPRPPSSVCMHRLHPQHDQPPGGARASAPVSVVSAAAGCSAAVRVAVPATRRKDDRCSAVRYVLWNPSGVYFNAMIKADCKNCMMLGKAEKAMFRAHSEACLAQSQVDPKLVDNLLRGELVEDPRLKRHVYCVLLKCKMISKDGKLQKAAVLGKIATRGEGKNVTKVLENCANQQGETPEDLAWNLFRCGYDKKAVLFDYMPAGSSGTEDNDTK</sequence>
<dbReference type="Gene3D" id="1.10.238.20">
    <property type="entry name" value="Pheromone/general odorant binding protein domain"/>
    <property type="match status" value="1"/>
</dbReference>
<protein>
    <submittedName>
        <fullName evidence="2">Uncharacterized protein</fullName>
    </submittedName>
</protein>
<evidence type="ECO:0000313" key="3">
    <source>
        <dbReference type="Proteomes" id="UP001153954"/>
    </source>
</evidence>
<dbReference type="EMBL" id="CAKOGL010000015">
    <property type="protein sequence ID" value="CAH2095013.1"/>
    <property type="molecule type" value="Genomic_DNA"/>
</dbReference>
<accession>A0AAU9UAH5</accession>
<feature type="chain" id="PRO_5043426358" evidence="1">
    <location>
        <begin position="18"/>
        <end position="241"/>
    </location>
</feature>
<evidence type="ECO:0000313" key="2">
    <source>
        <dbReference type="EMBL" id="CAH2095013.1"/>
    </source>
</evidence>
<name>A0AAU9UAH5_EUPED</name>
<proteinExistence type="predicted"/>
<dbReference type="CDD" id="cd23992">
    <property type="entry name" value="PBP_GOBP"/>
    <property type="match status" value="1"/>
</dbReference>
<dbReference type="Proteomes" id="UP001153954">
    <property type="component" value="Unassembled WGS sequence"/>
</dbReference>
<dbReference type="AlphaFoldDB" id="A0AAU9UAH5"/>
<gene>
    <name evidence="2" type="ORF">EEDITHA_LOCUS10517</name>
</gene>
<organism evidence="2 3">
    <name type="scientific">Euphydryas editha</name>
    <name type="common">Edith's checkerspot</name>
    <dbReference type="NCBI Taxonomy" id="104508"/>
    <lineage>
        <taxon>Eukaryota</taxon>
        <taxon>Metazoa</taxon>
        <taxon>Ecdysozoa</taxon>
        <taxon>Arthropoda</taxon>
        <taxon>Hexapoda</taxon>
        <taxon>Insecta</taxon>
        <taxon>Pterygota</taxon>
        <taxon>Neoptera</taxon>
        <taxon>Endopterygota</taxon>
        <taxon>Lepidoptera</taxon>
        <taxon>Glossata</taxon>
        <taxon>Ditrysia</taxon>
        <taxon>Papilionoidea</taxon>
        <taxon>Nymphalidae</taxon>
        <taxon>Nymphalinae</taxon>
        <taxon>Euphydryas</taxon>
    </lineage>
</organism>
<dbReference type="GO" id="GO:0005549">
    <property type="term" value="F:odorant binding"/>
    <property type="evidence" value="ECO:0007669"/>
    <property type="project" value="InterPro"/>
</dbReference>
<dbReference type="SUPFAM" id="SSF47565">
    <property type="entry name" value="Insect pheromone/odorant-binding proteins"/>
    <property type="match status" value="1"/>
</dbReference>
<keyword evidence="3" id="KW-1185">Reference proteome</keyword>
<evidence type="ECO:0000256" key="1">
    <source>
        <dbReference type="SAM" id="SignalP"/>
    </source>
</evidence>
<dbReference type="InterPro" id="IPR036728">
    <property type="entry name" value="PBP_GOBP_sf"/>
</dbReference>
<reference evidence="2" key="1">
    <citation type="submission" date="2022-03" db="EMBL/GenBank/DDBJ databases">
        <authorList>
            <person name="Tunstrom K."/>
        </authorList>
    </citation>
    <scope>NUCLEOTIDE SEQUENCE</scope>
</reference>